<sequence length="138" mass="15485">MAKILKLRTTRVITSTLQSCCSKDPSTLPEDPVPLFSRISLMNPTFTTANFPVPKDQNHRSSFKTHVLSTLISVGCDWASKSDATITSDEDYSISESQEFKWQNEEKWHVVAKIYEEKTQCSKIYNSSASGGSLNVNF</sequence>
<organism evidence="1 2">
    <name type="scientific">Abeliophyllum distichum</name>
    <dbReference type="NCBI Taxonomy" id="126358"/>
    <lineage>
        <taxon>Eukaryota</taxon>
        <taxon>Viridiplantae</taxon>
        <taxon>Streptophyta</taxon>
        <taxon>Embryophyta</taxon>
        <taxon>Tracheophyta</taxon>
        <taxon>Spermatophyta</taxon>
        <taxon>Magnoliopsida</taxon>
        <taxon>eudicotyledons</taxon>
        <taxon>Gunneridae</taxon>
        <taxon>Pentapetalae</taxon>
        <taxon>asterids</taxon>
        <taxon>lamiids</taxon>
        <taxon>Lamiales</taxon>
        <taxon>Oleaceae</taxon>
        <taxon>Forsythieae</taxon>
        <taxon>Abeliophyllum</taxon>
    </lineage>
</organism>
<accession>A0ABD1SWP2</accession>
<protein>
    <submittedName>
        <fullName evidence="1">Transcription repressor</fullName>
    </submittedName>
</protein>
<dbReference type="EMBL" id="JBFOLK010000006">
    <property type="protein sequence ID" value="KAL2504864.1"/>
    <property type="molecule type" value="Genomic_DNA"/>
</dbReference>
<comment type="caution">
    <text evidence="1">The sequence shown here is derived from an EMBL/GenBank/DDBJ whole genome shotgun (WGS) entry which is preliminary data.</text>
</comment>
<evidence type="ECO:0000313" key="1">
    <source>
        <dbReference type="EMBL" id="KAL2504864.1"/>
    </source>
</evidence>
<dbReference type="AlphaFoldDB" id="A0ABD1SWP2"/>
<name>A0ABD1SWP2_9LAMI</name>
<keyword evidence="2" id="KW-1185">Reference proteome</keyword>
<evidence type="ECO:0000313" key="2">
    <source>
        <dbReference type="Proteomes" id="UP001604336"/>
    </source>
</evidence>
<gene>
    <name evidence="1" type="ORF">Adt_20485</name>
</gene>
<reference evidence="2" key="1">
    <citation type="submission" date="2024-07" db="EMBL/GenBank/DDBJ databases">
        <title>Two chromosome-level genome assemblies of Korean endemic species Abeliophyllum distichum and Forsythia ovata (Oleaceae).</title>
        <authorList>
            <person name="Jang H."/>
        </authorList>
    </citation>
    <scope>NUCLEOTIDE SEQUENCE [LARGE SCALE GENOMIC DNA]</scope>
</reference>
<dbReference type="Proteomes" id="UP001604336">
    <property type="component" value="Unassembled WGS sequence"/>
</dbReference>
<proteinExistence type="predicted"/>